<dbReference type="GeneID" id="84211620"/>
<reference evidence="2 3" key="1">
    <citation type="submission" date="2013-02" db="EMBL/GenBank/DDBJ databases">
        <title>The Genome Sequence of Acinetobacter gerneri CIP 107464.</title>
        <authorList>
            <consortium name="The Broad Institute Genome Sequencing Platform"/>
            <consortium name="The Broad Institute Genome Sequencing Center for Infectious Disease"/>
            <person name="Cerqueira G."/>
            <person name="Feldgarden M."/>
            <person name="Courvalin P."/>
            <person name="Perichon B."/>
            <person name="Grillot-Courvalin C."/>
            <person name="Clermont D."/>
            <person name="Rocha E."/>
            <person name="Yoon E.-J."/>
            <person name="Nemec A."/>
            <person name="Walker B."/>
            <person name="Young S.K."/>
            <person name="Zeng Q."/>
            <person name="Gargeya S."/>
            <person name="Fitzgerald M."/>
            <person name="Haas B."/>
            <person name="Abouelleil A."/>
            <person name="Alvarado L."/>
            <person name="Arachchi H.M."/>
            <person name="Berlin A.M."/>
            <person name="Chapman S.B."/>
            <person name="Dewar J."/>
            <person name="Goldberg J."/>
            <person name="Griggs A."/>
            <person name="Gujja S."/>
            <person name="Hansen M."/>
            <person name="Howarth C."/>
            <person name="Imamovic A."/>
            <person name="Larimer J."/>
            <person name="McCowan C."/>
            <person name="Murphy C."/>
            <person name="Neiman D."/>
            <person name="Pearson M."/>
            <person name="Priest M."/>
            <person name="Roberts A."/>
            <person name="Saif S."/>
            <person name="Shea T."/>
            <person name="Sisk P."/>
            <person name="Sykes S."/>
            <person name="Wortman J."/>
            <person name="Nusbaum C."/>
            <person name="Birren B."/>
        </authorList>
    </citation>
    <scope>NUCLEOTIDE SEQUENCE [LARGE SCALE GENOMIC DNA]</scope>
    <source>
        <strain evidence="2 3">CIP 107464</strain>
    </source>
</reference>
<gene>
    <name evidence="2" type="ORF">F960_00071</name>
</gene>
<name>N8ZPK0_9GAMM</name>
<dbReference type="RefSeq" id="WP_004871190.1">
    <property type="nucleotide sequence ID" value="NZ_ASYY01000135.1"/>
</dbReference>
<proteinExistence type="predicted"/>
<evidence type="ECO:0000256" key="1">
    <source>
        <dbReference type="SAM" id="Phobius"/>
    </source>
</evidence>
<keyword evidence="3" id="KW-1185">Reference proteome</keyword>
<keyword evidence="1" id="KW-0472">Membrane</keyword>
<dbReference type="EMBL" id="APPN01000013">
    <property type="protein sequence ID" value="ENV35684.1"/>
    <property type="molecule type" value="Genomic_DNA"/>
</dbReference>
<accession>N8ZPK0</accession>
<dbReference type="HOGENOM" id="CLU_2476315_0_0_6"/>
<keyword evidence="1" id="KW-1133">Transmembrane helix</keyword>
<dbReference type="Proteomes" id="UP000013117">
    <property type="component" value="Unassembled WGS sequence"/>
</dbReference>
<dbReference type="OrthoDB" id="9972951at2"/>
<organism evidence="2 3">
    <name type="scientific">Acinetobacter gerneri DSM 14967 = CIP 107464 = MTCC 9824</name>
    <dbReference type="NCBI Taxonomy" id="1120926"/>
    <lineage>
        <taxon>Bacteria</taxon>
        <taxon>Pseudomonadati</taxon>
        <taxon>Pseudomonadota</taxon>
        <taxon>Gammaproteobacteria</taxon>
        <taxon>Moraxellales</taxon>
        <taxon>Moraxellaceae</taxon>
        <taxon>Acinetobacter</taxon>
    </lineage>
</organism>
<sequence length="87" mass="10093">MELWVDMINSTNFEKVFYFSLAVLFSFLSSWYYQSLIHIPFNKDIVFGSIITGCGIFIFVFATFWWSFPSAILSGIFGGVFFTRKVT</sequence>
<feature type="transmembrane region" description="Helical" evidence="1">
    <location>
        <begin position="45"/>
        <end position="68"/>
    </location>
</feature>
<feature type="transmembrane region" description="Helical" evidence="1">
    <location>
        <begin position="16"/>
        <end position="33"/>
    </location>
</feature>
<evidence type="ECO:0000313" key="3">
    <source>
        <dbReference type="Proteomes" id="UP000013117"/>
    </source>
</evidence>
<comment type="caution">
    <text evidence="2">The sequence shown here is derived from an EMBL/GenBank/DDBJ whole genome shotgun (WGS) entry which is preliminary data.</text>
</comment>
<dbReference type="AlphaFoldDB" id="N8ZPK0"/>
<keyword evidence="1" id="KW-0812">Transmembrane</keyword>
<protein>
    <submittedName>
        <fullName evidence="2">Uncharacterized protein</fullName>
    </submittedName>
</protein>
<evidence type="ECO:0000313" key="2">
    <source>
        <dbReference type="EMBL" id="ENV35684.1"/>
    </source>
</evidence>